<dbReference type="GO" id="GO:0070179">
    <property type="term" value="P:D-serine biosynthetic process"/>
    <property type="evidence" value="ECO:0007669"/>
    <property type="project" value="TreeGrafter"/>
</dbReference>
<dbReference type="Gene3D" id="3.40.50.1100">
    <property type="match status" value="2"/>
</dbReference>
<evidence type="ECO:0000256" key="7">
    <source>
        <dbReference type="ARBA" id="ARBA00022898"/>
    </source>
</evidence>
<comment type="cofactor">
    <cofactor evidence="3">
        <name>Mn(2+)</name>
        <dbReference type="ChEBI" id="CHEBI:29035"/>
    </cofactor>
</comment>
<dbReference type="CDD" id="cd01562">
    <property type="entry name" value="Thr-dehyd"/>
    <property type="match status" value="1"/>
</dbReference>
<reference evidence="10" key="1">
    <citation type="submission" date="2018-06" db="EMBL/GenBank/DDBJ databases">
        <authorList>
            <person name="Zhirakovskaya E."/>
        </authorList>
    </citation>
    <scope>NUCLEOTIDE SEQUENCE</scope>
</reference>
<dbReference type="PROSITE" id="PS00165">
    <property type="entry name" value="DEHYDRATASE_SER_THR"/>
    <property type="match status" value="1"/>
</dbReference>
<organism evidence="10">
    <name type="scientific">hydrothermal vent metagenome</name>
    <dbReference type="NCBI Taxonomy" id="652676"/>
    <lineage>
        <taxon>unclassified sequences</taxon>
        <taxon>metagenomes</taxon>
        <taxon>ecological metagenomes</taxon>
    </lineage>
</organism>
<dbReference type="PANTHER" id="PTHR43050">
    <property type="entry name" value="SERINE / THREONINE RACEMASE FAMILY MEMBER"/>
    <property type="match status" value="1"/>
</dbReference>
<dbReference type="FunFam" id="3.40.50.1100:FF:000007">
    <property type="entry name" value="L-threonine dehydratase catabolic TdcB"/>
    <property type="match status" value="1"/>
</dbReference>
<evidence type="ECO:0000259" key="9">
    <source>
        <dbReference type="Pfam" id="PF00291"/>
    </source>
</evidence>
<proteinExistence type="inferred from homology"/>
<dbReference type="GO" id="GO:0018114">
    <property type="term" value="F:threonine racemase activity"/>
    <property type="evidence" value="ECO:0007669"/>
    <property type="project" value="TreeGrafter"/>
</dbReference>
<comment type="cofactor">
    <cofactor evidence="4">
        <name>Mg(2+)</name>
        <dbReference type="ChEBI" id="CHEBI:18420"/>
    </cofactor>
</comment>
<comment type="cofactor">
    <cofactor evidence="1">
        <name>Ca(2+)</name>
        <dbReference type="ChEBI" id="CHEBI:29108"/>
    </cofactor>
</comment>
<dbReference type="GO" id="GO:0030378">
    <property type="term" value="F:serine racemase activity"/>
    <property type="evidence" value="ECO:0007669"/>
    <property type="project" value="TreeGrafter"/>
</dbReference>
<dbReference type="GO" id="GO:0005524">
    <property type="term" value="F:ATP binding"/>
    <property type="evidence" value="ECO:0007669"/>
    <property type="project" value="TreeGrafter"/>
</dbReference>
<keyword evidence="6" id="KW-0460">Magnesium</keyword>
<keyword evidence="8" id="KW-0456">Lyase</keyword>
<dbReference type="GO" id="GO:0003941">
    <property type="term" value="F:L-serine ammonia-lyase activity"/>
    <property type="evidence" value="ECO:0007669"/>
    <property type="project" value="TreeGrafter"/>
</dbReference>
<evidence type="ECO:0000256" key="1">
    <source>
        <dbReference type="ARBA" id="ARBA00001913"/>
    </source>
</evidence>
<keyword evidence="7" id="KW-0663">Pyridoxal phosphate</keyword>
<sequence>MDAPALPSLQDIKDAAKRVKGVAVKTPLMESIPLSLRLGARVFIKPENLQRVGAFKFRGAYNRLCQLTPEEKSRGVVAFSSGNHAQGVAAAAKILGLKAIIVMPSDAPVMKRDNTIAYGAEVVEYDRETESRENIAKNIAAKYGSVIVPAFEDFHVICGQGTVGLEIMEQGMEMAAEFDQFFSPVGGGGLISGCATAIKSMRPATEIYGVEPEGFDDVKRSLAAGKIMSNSRHSGSVCDALLTHAPGPMTLSIMQKYVTSVLTINDAEALIAVKYAWEKLKLVVEPGGAAALAALLSGKIDVRGKTICLLLSGGNIDAATFERAIKTP</sequence>
<dbReference type="AlphaFoldDB" id="A0A3B1ALG6"/>
<name>A0A3B1ALG6_9ZZZZ</name>
<dbReference type="InterPro" id="IPR036052">
    <property type="entry name" value="TrpB-like_PALP_sf"/>
</dbReference>
<evidence type="ECO:0000256" key="3">
    <source>
        <dbReference type="ARBA" id="ARBA00001936"/>
    </source>
</evidence>
<comment type="cofactor">
    <cofactor evidence="2">
        <name>pyridoxal 5'-phosphate</name>
        <dbReference type="ChEBI" id="CHEBI:597326"/>
    </cofactor>
</comment>
<evidence type="ECO:0000256" key="4">
    <source>
        <dbReference type="ARBA" id="ARBA00001946"/>
    </source>
</evidence>
<evidence type="ECO:0000256" key="6">
    <source>
        <dbReference type="ARBA" id="ARBA00022842"/>
    </source>
</evidence>
<dbReference type="InterPro" id="IPR001926">
    <property type="entry name" value="TrpB-like_PALP"/>
</dbReference>
<evidence type="ECO:0000256" key="8">
    <source>
        <dbReference type="ARBA" id="ARBA00023239"/>
    </source>
</evidence>
<dbReference type="PANTHER" id="PTHR43050:SF1">
    <property type="entry name" value="SERINE RACEMASE"/>
    <property type="match status" value="1"/>
</dbReference>
<protein>
    <submittedName>
        <fullName evidence="10">Pyridoxal-phosphate dependent enzyme family protein</fullName>
    </submittedName>
</protein>
<dbReference type="GO" id="GO:0000287">
    <property type="term" value="F:magnesium ion binding"/>
    <property type="evidence" value="ECO:0007669"/>
    <property type="project" value="TreeGrafter"/>
</dbReference>
<dbReference type="GO" id="GO:0030170">
    <property type="term" value="F:pyridoxal phosphate binding"/>
    <property type="evidence" value="ECO:0007669"/>
    <property type="project" value="InterPro"/>
</dbReference>
<dbReference type="EMBL" id="UOFW01000181">
    <property type="protein sequence ID" value="VAX06756.1"/>
    <property type="molecule type" value="Genomic_DNA"/>
</dbReference>
<gene>
    <name evidence="10" type="ORF">MNBD_ALPHA03-382</name>
</gene>
<dbReference type="SUPFAM" id="SSF53686">
    <property type="entry name" value="Tryptophan synthase beta subunit-like PLP-dependent enzymes"/>
    <property type="match status" value="1"/>
</dbReference>
<comment type="similarity">
    <text evidence="5">Belongs to the serine/threonine dehydratase family.</text>
</comment>
<evidence type="ECO:0000313" key="10">
    <source>
        <dbReference type="EMBL" id="VAX06756.1"/>
    </source>
</evidence>
<accession>A0A3B1ALG6</accession>
<evidence type="ECO:0000256" key="2">
    <source>
        <dbReference type="ARBA" id="ARBA00001933"/>
    </source>
</evidence>
<dbReference type="InterPro" id="IPR000634">
    <property type="entry name" value="Ser/Thr_deHydtase_PyrdxlP-BS"/>
</dbReference>
<dbReference type="Pfam" id="PF00291">
    <property type="entry name" value="PALP"/>
    <property type="match status" value="1"/>
</dbReference>
<feature type="domain" description="Tryptophan synthase beta chain-like PALP" evidence="9">
    <location>
        <begin position="24"/>
        <end position="313"/>
    </location>
</feature>
<evidence type="ECO:0000256" key="5">
    <source>
        <dbReference type="ARBA" id="ARBA00010869"/>
    </source>
</evidence>